<dbReference type="InterPro" id="IPR047194">
    <property type="entry name" value="CwlT-like_lysozyme"/>
</dbReference>
<dbReference type="SUPFAM" id="SSF53955">
    <property type="entry name" value="Lysozyme-like"/>
    <property type="match status" value="1"/>
</dbReference>
<keyword evidence="2" id="KW-1133">Transmembrane helix</keyword>
<dbReference type="SUPFAM" id="SSF54001">
    <property type="entry name" value="Cysteine proteinases"/>
    <property type="match status" value="1"/>
</dbReference>
<dbReference type="Pfam" id="PF05257">
    <property type="entry name" value="CHAP"/>
    <property type="match status" value="1"/>
</dbReference>
<dbReference type="Pfam" id="PF13702">
    <property type="entry name" value="Lysozyme_like"/>
    <property type="match status" value="1"/>
</dbReference>
<evidence type="ECO:0000259" key="3">
    <source>
        <dbReference type="PROSITE" id="PS50911"/>
    </source>
</evidence>
<evidence type="ECO:0000256" key="1">
    <source>
        <dbReference type="SAM" id="MobiDB-lite"/>
    </source>
</evidence>
<sequence length="550" mass="62383">MKNPSNKIKIKTKETVHDVKTKDSKQNLKYFMKDVAIHEKEKIKDNDNAKSKNDTIQDYAPNRVEEIQKATARQSYRKTKDFIDKRNRKRKQNRNNSNYDLTKDNEVLSSIQPKQRNQQILENQKRVSIKQGMKLKTNKNLRFSKIKINQSTPNSYSSNTRNSYSKRMKSFMMVKHKNKVKASKDIVSKPVQSGNIFVRTWKSGAYVITKAVHGISHLWSFGVGLLLLVVITLFIGVFACLSDDGGINSEIEPLSAEVLAYEEVITKYAKQFDIEEYVPIIQAIVMQESGGIGNDPMQSSESGFNTKYPRKPNGITNAEYSIEVGIQTFADCLTRAEVDNPSDTEKLYLALQGYNYGSGYIEWAVVNFGGYTKANAKLFSDNKRAELGTDVYGDPFYVSHVMRYVSFAFRGGTNPNFDNYDAWVNKNPYAQAKLYGQCTWFAWGRFYELYGYSPGFIGDGWKCVDQLLKTHGDKFERSTTPKAGAVFSGIGRNHVGIVIAVHGDTLTIQEGNLDGKTNTFKEAQTDWHTKEYTLSQLRTAMQGVIFANPK</sequence>
<feature type="domain" description="Peptidase C51" evidence="3">
    <location>
        <begin position="413"/>
        <end position="548"/>
    </location>
</feature>
<keyword evidence="2" id="KW-0812">Transmembrane</keyword>
<dbReference type="Gene3D" id="1.10.530.10">
    <property type="match status" value="1"/>
</dbReference>
<dbReference type="InterPro" id="IPR007921">
    <property type="entry name" value="CHAP_dom"/>
</dbReference>
<feature type="transmembrane region" description="Helical" evidence="2">
    <location>
        <begin position="218"/>
        <end position="239"/>
    </location>
</feature>
<gene>
    <name evidence="4" type="ORF">PND82_11585</name>
</gene>
<dbReference type="InterPro" id="IPR038765">
    <property type="entry name" value="Papain-like_cys_pep_sf"/>
</dbReference>
<dbReference type="Gene3D" id="3.90.1720.10">
    <property type="entry name" value="endopeptidase domain like (from Nostoc punctiforme)"/>
    <property type="match status" value="1"/>
</dbReference>
<dbReference type="EMBL" id="JAQLXO010000043">
    <property type="protein sequence ID" value="MDB7983451.1"/>
    <property type="molecule type" value="Genomic_DNA"/>
</dbReference>
<keyword evidence="2" id="KW-0472">Membrane</keyword>
<dbReference type="InterPro" id="IPR023346">
    <property type="entry name" value="Lysozyme-like_dom_sf"/>
</dbReference>
<organism evidence="4 5">
    <name type="scientific">Faecalicoccus pleomorphus</name>
    <dbReference type="NCBI Taxonomy" id="1323"/>
    <lineage>
        <taxon>Bacteria</taxon>
        <taxon>Bacillati</taxon>
        <taxon>Bacillota</taxon>
        <taxon>Erysipelotrichia</taxon>
        <taxon>Erysipelotrichales</taxon>
        <taxon>Erysipelotrichaceae</taxon>
        <taxon>Faecalicoccus</taxon>
    </lineage>
</organism>
<reference evidence="4" key="1">
    <citation type="submission" date="2023-01" db="EMBL/GenBank/DDBJ databases">
        <title>Human gut microbiome strain richness.</title>
        <authorList>
            <person name="Chen-Liaw A."/>
        </authorList>
    </citation>
    <scope>NUCLEOTIDE SEQUENCE</scope>
    <source>
        <strain evidence="4">D8_m1001271B151109d0_201107</strain>
    </source>
</reference>
<dbReference type="PROSITE" id="PS50911">
    <property type="entry name" value="CHAP"/>
    <property type="match status" value="1"/>
</dbReference>
<dbReference type="AlphaFoldDB" id="A0AAW6CW11"/>
<protein>
    <submittedName>
        <fullName evidence="4">Lysozyme family protein</fullName>
    </submittedName>
</protein>
<proteinExistence type="predicted"/>
<evidence type="ECO:0000313" key="5">
    <source>
        <dbReference type="Proteomes" id="UP001212981"/>
    </source>
</evidence>
<dbReference type="Proteomes" id="UP001212981">
    <property type="component" value="Unassembled WGS sequence"/>
</dbReference>
<comment type="caution">
    <text evidence="4">The sequence shown here is derived from an EMBL/GenBank/DDBJ whole genome shotgun (WGS) entry which is preliminary data.</text>
</comment>
<dbReference type="RefSeq" id="WP_272004124.1">
    <property type="nucleotide sequence ID" value="NZ_JAQLXO010000043.1"/>
</dbReference>
<evidence type="ECO:0000313" key="4">
    <source>
        <dbReference type="EMBL" id="MDB7983451.1"/>
    </source>
</evidence>
<dbReference type="CDD" id="cd16891">
    <property type="entry name" value="CwlT-like"/>
    <property type="match status" value="1"/>
</dbReference>
<name>A0AAW6CW11_9FIRM</name>
<feature type="region of interest" description="Disordered" evidence="1">
    <location>
        <begin position="80"/>
        <end position="106"/>
    </location>
</feature>
<accession>A0AAW6CW11</accession>
<evidence type="ECO:0000256" key="2">
    <source>
        <dbReference type="SAM" id="Phobius"/>
    </source>
</evidence>